<feature type="domain" description="Beta-Casp" evidence="3">
    <location>
        <begin position="250"/>
        <end position="369"/>
    </location>
</feature>
<keyword evidence="5" id="KW-1185">Reference proteome</keyword>
<dbReference type="InterPro" id="IPR036866">
    <property type="entry name" value="RibonucZ/Hydroxyglut_hydro"/>
</dbReference>
<evidence type="ECO:0000259" key="3">
    <source>
        <dbReference type="SMART" id="SM01027"/>
    </source>
</evidence>
<evidence type="ECO:0000313" key="4">
    <source>
        <dbReference type="EMBL" id="SDF40963.1"/>
    </source>
</evidence>
<dbReference type="Pfam" id="PF07521">
    <property type="entry name" value="RMMBL"/>
    <property type="match status" value="1"/>
</dbReference>
<evidence type="ECO:0000256" key="1">
    <source>
        <dbReference type="ARBA" id="ARBA00022801"/>
    </source>
</evidence>
<evidence type="ECO:0000313" key="5">
    <source>
        <dbReference type="Proteomes" id="UP000182114"/>
    </source>
</evidence>
<dbReference type="Proteomes" id="UP000182114">
    <property type="component" value="Unassembled WGS sequence"/>
</dbReference>
<feature type="domain" description="Metallo-beta-lactamase" evidence="2">
    <location>
        <begin position="16"/>
        <end position="231"/>
    </location>
</feature>
<reference evidence="5" key="1">
    <citation type="submission" date="2016-10" db="EMBL/GenBank/DDBJ databases">
        <authorList>
            <person name="Varghese N."/>
            <person name="Submissions S."/>
        </authorList>
    </citation>
    <scope>NUCLEOTIDE SEQUENCE [LARGE SCALE GENOMIC DNA]</scope>
    <source>
        <strain evidence="5">DSM 24729</strain>
    </source>
</reference>
<dbReference type="eggNOG" id="COG1236">
    <property type="taxonomic scope" value="Bacteria"/>
</dbReference>
<dbReference type="SMART" id="SM00849">
    <property type="entry name" value="Lactamase_B"/>
    <property type="match status" value="1"/>
</dbReference>
<dbReference type="GO" id="GO:0004521">
    <property type="term" value="F:RNA endonuclease activity"/>
    <property type="evidence" value="ECO:0007669"/>
    <property type="project" value="TreeGrafter"/>
</dbReference>
<dbReference type="InterPro" id="IPR001279">
    <property type="entry name" value="Metallo-B-lactamas"/>
</dbReference>
<dbReference type="PANTHER" id="PTHR11203">
    <property type="entry name" value="CLEAVAGE AND POLYADENYLATION SPECIFICITY FACTOR FAMILY MEMBER"/>
    <property type="match status" value="1"/>
</dbReference>
<organism evidence="4 5">
    <name type="scientific">Cellulophaga baltica</name>
    <dbReference type="NCBI Taxonomy" id="76594"/>
    <lineage>
        <taxon>Bacteria</taxon>
        <taxon>Pseudomonadati</taxon>
        <taxon>Bacteroidota</taxon>
        <taxon>Flavobacteriia</taxon>
        <taxon>Flavobacteriales</taxon>
        <taxon>Flavobacteriaceae</taxon>
        <taxon>Cellulophaga</taxon>
    </lineage>
</organism>
<dbReference type="Gene3D" id="3.60.15.10">
    <property type="entry name" value="Ribonuclease Z/Hydroxyacylglutathione hydrolase-like"/>
    <property type="match status" value="1"/>
</dbReference>
<accession>A0A1G7KUR5</accession>
<dbReference type="CDD" id="cd16295">
    <property type="entry name" value="TTHA0252-CPSF-like_MBL-fold"/>
    <property type="match status" value="1"/>
</dbReference>
<dbReference type="AlphaFoldDB" id="A0A1G7KUR5"/>
<dbReference type="SUPFAM" id="SSF56281">
    <property type="entry name" value="Metallo-hydrolase/oxidoreductase"/>
    <property type="match status" value="1"/>
</dbReference>
<dbReference type="Gene3D" id="3.40.50.10890">
    <property type="match status" value="1"/>
</dbReference>
<name>A0A1G7KUR5_9FLAO</name>
<evidence type="ECO:0000259" key="2">
    <source>
        <dbReference type="SMART" id="SM00849"/>
    </source>
</evidence>
<sequence length="456" mass="51344">MKNVKIHFLGASGTVTGSKFYIETPDINIMVDCGMFQGLKELREINWTPLPINVSKIDVVLLTHGHLDHTGYLPRLVKEGFKGKIIGTAPTLAIAEIILLDSGKIQEEEAQRANEEGYSKHHPAIPFYTIDEAKNTISKFEAADSGKWLQLSDAVKFRFRYNGHIIGATFIELDMYGKIVVFSGDIGRVEDVLLSKPEKPEWADYLFLESTYGNKLHPKEDVEGMLVALVHKTITNGGNLIIPSFAVERLQSLMYTLWQLYKKNKIPNIPIFIDSPMGNNVLSVFEEFPEWHKLSSEEYAAMCNHFNIITSYADTWKTIDNPRPKIIIAGSGMVTGGRVLTYLKQMIGKTSTTVLLAGYQAEGTRGRQLLEGAHELKIFGKYYPIKASIQHLESLSAHADQNELLDWLSAIKNIPENVFLIHGEPNALDIFKVKIRDEYHWNVTIPKLNDTTTLIV</sequence>
<dbReference type="SMART" id="SM01027">
    <property type="entry name" value="Beta-Casp"/>
    <property type="match status" value="1"/>
</dbReference>
<proteinExistence type="predicted"/>
<dbReference type="InterPro" id="IPR011108">
    <property type="entry name" value="RMMBL"/>
</dbReference>
<dbReference type="GO" id="GO:0016787">
    <property type="term" value="F:hydrolase activity"/>
    <property type="evidence" value="ECO:0007669"/>
    <property type="project" value="UniProtKB-KW"/>
</dbReference>
<dbReference type="EMBL" id="FNBD01000014">
    <property type="protein sequence ID" value="SDF40963.1"/>
    <property type="molecule type" value="Genomic_DNA"/>
</dbReference>
<gene>
    <name evidence="4" type="ORF">SAMN04487992_11424</name>
</gene>
<dbReference type="Pfam" id="PF10996">
    <property type="entry name" value="Beta-Casp"/>
    <property type="match status" value="1"/>
</dbReference>
<dbReference type="InterPro" id="IPR022712">
    <property type="entry name" value="Beta_Casp"/>
</dbReference>
<dbReference type="RefSeq" id="WP_074539282.1">
    <property type="nucleotide sequence ID" value="NZ_FNBD01000014.1"/>
</dbReference>
<dbReference type="PANTHER" id="PTHR11203:SF37">
    <property type="entry name" value="INTEGRATOR COMPLEX SUBUNIT 11"/>
    <property type="match status" value="1"/>
</dbReference>
<dbReference type="Pfam" id="PF00753">
    <property type="entry name" value="Lactamase_B"/>
    <property type="match status" value="1"/>
</dbReference>
<dbReference type="InterPro" id="IPR050698">
    <property type="entry name" value="MBL"/>
</dbReference>
<protein>
    <submittedName>
        <fullName evidence="4">Metallo-beta-lactamase family protein</fullName>
    </submittedName>
</protein>
<keyword evidence="1" id="KW-0378">Hydrolase</keyword>